<evidence type="ECO:0000256" key="3">
    <source>
        <dbReference type="ARBA" id="ARBA00022679"/>
    </source>
</evidence>
<accession>A0A348G2M0</accession>
<keyword evidence="3 7" id="KW-0808">Transferase</keyword>
<keyword evidence="4" id="KW-0443">Lipid metabolism</keyword>
<organism evidence="7 8">
    <name type="scientific">Blastochloris tepida</name>
    <dbReference type="NCBI Taxonomy" id="2233851"/>
    <lineage>
        <taxon>Bacteria</taxon>
        <taxon>Pseudomonadati</taxon>
        <taxon>Pseudomonadota</taxon>
        <taxon>Alphaproteobacteria</taxon>
        <taxon>Hyphomicrobiales</taxon>
        <taxon>Blastochloridaceae</taxon>
        <taxon>Blastochloris</taxon>
    </lineage>
</organism>
<dbReference type="Pfam" id="PF01553">
    <property type="entry name" value="Acyltransferase"/>
    <property type="match status" value="1"/>
</dbReference>
<dbReference type="RefSeq" id="WP_126400994.1">
    <property type="nucleotide sequence ID" value="NZ_AP018907.1"/>
</dbReference>
<proteinExistence type="predicted"/>
<feature type="domain" description="Phospholipid/glycerol acyltransferase" evidence="6">
    <location>
        <begin position="63"/>
        <end position="182"/>
    </location>
</feature>
<evidence type="ECO:0000256" key="5">
    <source>
        <dbReference type="ARBA" id="ARBA00023315"/>
    </source>
</evidence>
<evidence type="ECO:0000256" key="4">
    <source>
        <dbReference type="ARBA" id="ARBA00023098"/>
    </source>
</evidence>
<dbReference type="InterPro" id="IPR002123">
    <property type="entry name" value="Plipid/glycerol_acylTrfase"/>
</dbReference>
<gene>
    <name evidence="7" type="ORF">BLTE_24880</name>
</gene>
<evidence type="ECO:0000259" key="6">
    <source>
        <dbReference type="SMART" id="SM00563"/>
    </source>
</evidence>
<keyword evidence="2" id="KW-0444">Lipid biosynthesis</keyword>
<evidence type="ECO:0000256" key="1">
    <source>
        <dbReference type="ARBA" id="ARBA00005189"/>
    </source>
</evidence>
<dbReference type="Proteomes" id="UP000266934">
    <property type="component" value="Chromosome"/>
</dbReference>
<protein>
    <submittedName>
        <fullName evidence="7">1-acyl-sn-glycerol-3-phosphate acyltransferase</fullName>
    </submittedName>
</protein>
<dbReference type="SUPFAM" id="SSF69593">
    <property type="entry name" value="Glycerol-3-phosphate (1)-acyltransferase"/>
    <property type="match status" value="1"/>
</dbReference>
<keyword evidence="8" id="KW-1185">Reference proteome</keyword>
<evidence type="ECO:0000256" key="2">
    <source>
        <dbReference type="ARBA" id="ARBA00022516"/>
    </source>
</evidence>
<evidence type="ECO:0000313" key="8">
    <source>
        <dbReference type="Proteomes" id="UP000266934"/>
    </source>
</evidence>
<dbReference type="PANTHER" id="PTHR10434">
    <property type="entry name" value="1-ACYL-SN-GLYCEROL-3-PHOSPHATE ACYLTRANSFERASE"/>
    <property type="match status" value="1"/>
</dbReference>
<name>A0A348G2M0_9HYPH</name>
<dbReference type="KEGG" id="blag:BLTE_24880"/>
<dbReference type="PANTHER" id="PTHR10434:SF64">
    <property type="entry name" value="1-ACYL-SN-GLYCEROL-3-PHOSPHATE ACYLTRANSFERASE-RELATED"/>
    <property type="match status" value="1"/>
</dbReference>
<dbReference type="OrthoDB" id="9806880at2"/>
<keyword evidence="5 7" id="KW-0012">Acyltransferase</keyword>
<dbReference type="CDD" id="cd07989">
    <property type="entry name" value="LPLAT_AGPAT-like"/>
    <property type="match status" value="1"/>
</dbReference>
<reference evidence="7 8" key="1">
    <citation type="submission" date="2018-08" db="EMBL/GenBank/DDBJ databases">
        <title>Complete genome sequencing of Blastochloris tepida GI.</title>
        <authorList>
            <person name="Tsukatani Y."/>
            <person name="Mori H."/>
        </authorList>
    </citation>
    <scope>NUCLEOTIDE SEQUENCE [LARGE SCALE GENOMIC DNA]</scope>
    <source>
        <strain evidence="7 8">GI</strain>
    </source>
</reference>
<sequence length="273" mass="29505">MPVILVIPALVLVTLVLLPVQWAAVGLKLPIRRIVPLAYHRAVLKLLGIRVWVSGEPASGRPLLVVSNHVSWLDIPVLGSLFPLVFVAKQEIAGWPVFGLLAKLQRSVFVDRTRRLKTGDVNAEIAARMAEGEPVVLFGEGTSSDGNRVLPFRSALVGAAHDALGSADDGKVTMQPVSIAYTKLDGLPMGRFLRPHVAWYGDMDMPPHLMNLLKRSTIDVVVSFGPPVPFDGNSGRKETTRSLESAVRAMTAAALLGRDLPHTAAVPFLPETR</sequence>
<dbReference type="SMART" id="SM00563">
    <property type="entry name" value="PlsC"/>
    <property type="match status" value="1"/>
</dbReference>
<dbReference type="AlphaFoldDB" id="A0A348G2M0"/>
<dbReference type="GO" id="GO:0006654">
    <property type="term" value="P:phosphatidic acid biosynthetic process"/>
    <property type="evidence" value="ECO:0007669"/>
    <property type="project" value="TreeGrafter"/>
</dbReference>
<dbReference type="EMBL" id="AP018907">
    <property type="protein sequence ID" value="BBF93803.1"/>
    <property type="molecule type" value="Genomic_DNA"/>
</dbReference>
<comment type="pathway">
    <text evidence="1">Lipid metabolism.</text>
</comment>
<dbReference type="GO" id="GO:0003841">
    <property type="term" value="F:1-acylglycerol-3-phosphate O-acyltransferase activity"/>
    <property type="evidence" value="ECO:0007669"/>
    <property type="project" value="TreeGrafter"/>
</dbReference>
<evidence type="ECO:0000313" key="7">
    <source>
        <dbReference type="EMBL" id="BBF93803.1"/>
    </source>
</evidence>